<dbReference type="Proteomes" id="UP000199377">
    <property type="component" value="Unassembled WGS sequence"/>
</dbReference>
<dbReference type="EMBL" id="FOQH01000003">
    <property type="protein sequence ID" value="SFH92853.1"/>
    <property type="molecule type" value="Genomic_DNA"/>
</dbReference>
<dbReference type="STRING" id="1114924.SAMN05216258_103132"/>
<dbReference type="PANTHER" id="PTHR31528:SF15">
    <property type="entry name" value="RIBOFLAVIN-BINDING PROTEIN RIBY"/>
    <property type="match status" value="1"/>
</dbReference>
<keyword evidence="4" id="KW-1185">Reference proteome</keyword>
<proteinExistence type="predicted"/>
<feature type="domain" description="SsuA/THI5-like" evidence="2">
    <location>
        <begin position="39"/>
        <end position="253"/>
    </location>
</feature>
<dbReference type="PANTHER" id="PTHR31528">
    <property type="entry name" value="4-AMINO-5-HYDROXYMETHYL-2-METHYLPYRIMIDINE PHOSPHATE SYNTHASE THI11-RELATED"/>
    <property type="match status" value="1"/>
</dbReference>
<reference evidence="3 4" key="1">
    <citation type="submission" date="2016-10" db="EMBL/GenBank/DDBJ databases">
        <authorList>
            <person name="de Groot N.N."/>
        </authorList>
    </citation>
    <scope>NUCLEOTIDE SEQUENCE [LARGE SCALE GENOMIC DNA]</scope>
    <source>
        <strain evidence="3 4">CGMCC 1.11030</strain>
    </source>
</reference>
<name>A0A1I3E1T4_9RHOB</name>
<gene>
    <name evidence="3" type="ORF">SAMN05216258_103132</name>
</gene>
<dbReference type="InterPro" id="IPR015168">
    <property type="entry name" value="SsuA/THI5"/>
</dbReference>
<dbReference type="SUPFAM" id="SSF53850">
    <property type="entry name" value="Periplasmic binding protein-like II"/>
    <property type="match status" value="1"/>
</dbReference>
<feature type="chain" id="PRO_5011618346" evidence="1">
    <location>
        <begin position="23"/>
        <end position="336"/>
    </location>
</feature>
<evidence type="ECO:0000313" key="4">
    <source>
        <dbReference type="Proteomes" id="UP000199377"/>
    </source>
</evidence>
<dbReference type="InterPro" id="IPR027939">
    <property type="entry name" value="NMT1/THI5"/>
</dbReference>
<feature type="signal peptide" evidence="1">
    <location>
        <begin position="1"/>
        <end position="22"/>
    </location>
</feature>
<evidence type="ECO:0000256" key="1">
    <source>
        <dbReference type="SAM" id="SignalP"/>
    </source>
</evidence>
<dbReference type="GO" id="GO:0009228">
    <property type="term" value="P:thiamine biosynthetic process"/>
    <property type="evidence" value="ECO:0007669"/>
    <property type="project" value="InterPro"/>
</dbReference>
<keyword evidence="1" id="KW-0732">Signal</keyword>
<sequence>MIRFRTLAFVAATLVAAGAAQAQTKIAFANDWKWEGPAAPFLLALDKGYFEEAGLDVTMDTGKGSLDAIPRVAAGTYQMGAADINTLIKFRDQNPDLDVKAIFMIYNQPPFAVVGRKSLGIETPKDLEGKILGAPAPDGAYAQWKAFTKANGIDASKVTIENVGFPVREPMLAQGKVDAITGFSFSSYINLKANGVPEDDITVLLMTENGLDLYGNVVLVNPAFAEENPEAVKAFLAALVKGFKETVADPAAAVKYVTAHNDVAREEVELERLEMAIADNILTDEVKANGFGAVDMERLTKSMDQIADTYDFQSRPTAEAIFDPSFLPPAEERMPD</sequence>
<accession>A0A1I3E1T4</accession>
<evidence type="ECO:0000313" key="3">
    <source>
        <dbReference type="EMBL" id="SFH92853.1"/>
    </source>
</evidence>
<dbReference type="OrthoDB" id="9815602at2"/>
<dbReference type="Gene3D" id="3.40.190.10">
    <property type="entry name" value="Periplasmic binding protein-like II"/>
    <property type="match status" value="2"/>
</dbReference>
<organism evidence="3 4">
    <name type="scientific">Albimonas pacifica</name>
    <dbReference type="NCBI Taxonomy" id="1114924"/>
    <lineage>
        <taxon>Bacteria</taxon>
        <taxon>Pseudomonadati</taxon>
        <taxon>Pseudomonadota</taxon>
        <taxon>Alphaproteobacteria</taxon>
        <taxon>Rhodobacterales</taxon>
        <taxon>Paracoccaceae</taxon>
        <taxon>Albimonas</taxon>
    </lineage>
</organism>
<dbReference type="AlphaFoldDB" id="A0A1I3E1T4"/>
<dbReference type="RefSeq" id="WP_092858933.1">
    <property type="nucleotide sequence ID" value="NZ_FOQH01000003.1"/>
</dbReference>
<dbReference type="Pfam" id="PF09084">
    <property type="entry name" value="NMT1"/>
    <property type="match status" value="1"/>
</dbReference>
<evidence type="ECO:0000259" key="2">
    <source>
        <dbReference type="Pfam" id="PF09084"/>
    </source>
</evidence>
<protein>
    <submittedName>
        <fullName evidence="3">NitT/TauT family transport system substrate-binding protein</fullName>
    </submittedName>
</protein>